<evidence type="ECO:0000313" key="5">
    <source>
        <dbReference type="Proteomes" id="UP000076871"/>
    </source>
</evidence>
<dbReference type="GeneID" id="63831077"/>
<dbReference type="InterPro" id="IPR056136">
    <property type="entry name" value="DUF7719"/>
</dbReference>
<proteinExistence type="predicted"/>
<evidence type="ECO:0000256" key="1">
    <source>
        <dbReference type="SAM" id="MobiDB-lite"/>
    </source>
</evidence>
<keyword evidence="5" id="KW-1185">Reference proteome</keyword>
<dbReference type="InParanoid" id="A0A165I830"/>
<dbReference type="OrthoDB" id="5597489at2759"/>
<evidence type="ECO:0000259" key="3">
    <source>
        <dbReference type="Pfam" id="PF24841"/>
    </source>
</evidence>
<feature type="region of interest" description="Disordered" evidence="1">
    <location>
        <begin position="1"/>
        <end position="25"/>
    </location>
</feature>
<dbReference type="Pfam" id="PF24841">
    <property type="entry name" value="DUF7719"/>
    <property type="match status" value="1"/>
</dbReference>
<gene>
    <name evidence="4" type="ORF">LAESUDRAFT_808266</name>
</gene>
<accession>A0A165I830</accession>
<dbReference type="EMBL" id="KV427605">
    <property type="protein sequence ID" value="KZT12712.1"/>
    <property type="molecule type" value="Genomic_DNA"/>
</dbReference>
<evidence type="ECO:0000256" key="2">
    <source>
        <dbReference type="SAM" id="Phobius"/>
    </source>
</evidence>
<feature type="domain" description="DUF7719" evidence="3">
    <location>
        <begin position="127"/>
        <end position="194"/>
    </location>
</feature>
<feature type="compositionally biased region" description="Polar residues" evidence="1">
    <location>
        <begin position="10"/>
        <end position="21"/>
    </location>
</feature>
<dbReference type="PANTHER" id="PTHR37846">
    <property type="entry name" value="YALI0B21296P"/>
    <property type="match status" value="1"/>
</dbReference>
<dbReference type="RefSeq" id="XP_040770222.1">
    <property type="nucleotide sequence ID" value="XM_040914049.1"/>
</dbReference>
<dbReference type="AlphaFoldDB" id="A0A165I830"/>
<feature type="transmembrane region" description="Helical" evidence="2">
    <location>
        <begin position="69"/>
        <end position="91"/>
    </location>
</feature>
<evidence type="ECO:0000313" key="4">
    <source>
        <dbReference type="EMBL" id="KZT12712.1"/>
    </source>
</evidence>
<sequence>MVKNRKGKAKTQNTSKQSSPSGLLELSEDEQWRILNETGILKKYPRSSENNAEAEAVDSPGLADEVFNATLFIIPMSFMLLLFEILVHWQYGQRPTFRTLMDRMLPGVPIISIFVFYTNRYKRRREMQFCFFLVTLILGPRLIWLINMANWRTVMKQCPPAATLWIYAVLQMELAPSVISLVLIALWTWLSKMRILF</sequence>
<name>A0A165I830_9APHY</name>
<dbReference type="STRING" id="1314785.A0A165I830"/>
<keyword evidence="2" id="KW-0472">Membrane</keyword>
<dbReference type="PANTHER" id="PTHR37846:SF1">
    <property type="entry name" value="DEACETYLASE-LIKE PROTEIN"/>
    <property type="match status" value="1"/>
</dbReference>
<feature type="transmembrane region" description="Helical" evidence="2">
    <location>
        <begin position="166"/>
        <end position="190"/>
    </location>
</feature>
<keyword evidence="2" id="KW-1133">Transmembrane helix</keyword>
<feature type="transmembrane region" description="Helical" evidence="2">
    <location>
        <begin position="129"/>
        <end position="146"/>
    </location>
</feature>
<feature type="transmembrane region" description="Helical" evidence="2">
    <location>
        <begin position="97"/>
        <end position="117"/>
    </location>
</feature>
<organism evidence="4 5">
    <name type="scientific">Laetiporus sulphureus 93-53</name>
    <dbReference type="NCBI Taxonomy" id="1314785"/>
    <lineage>
        <taxon>Eukaryota</taxon>
        <taxon>Fungi</taxon>
        <taxon>Dikarya</taxon>
        <taxon>Basidiomycota</taxon>
        <taxon>Agaricomycotina</taxon>
        <taxon>Agaricomycetes</taxon>
        <taxon>Polyporales</taxon>
        <taxon>Laetiporus</taxon>
    </lineage>
</organism>
<keyword evidence="2" id="KW-0812">Transmembrane</keyword>
<reference evidence="4 5" key="1">
    <citation type="journal article" date="2016" name="Mol. Biol. Evol.">
        <title>Comparative Genomics of Early-Diverging Mushroom-Forming Fungi Provides Insights into the Origins of Lignocellulose Decay Capabilities.</title>
        <authorList>
            <person name="Nagy L.G."/>
            <person name="Riley R."/>
            <person name="Tritt A."/>
            <person name="Adam C."/>
            <person name="Daum C."/>
            <person name="Floudas D."/>
            <person name="Sun H."/>
            <person name="Yadav J.S."/>
            <person name="Pangilinan J."/>
            <person name="Larsson K.H."/>
            <person name="Matsuura K."/>
            <person name="Barry K."/>
            <person name="Labutti K."/>
            <person name="Kuo R."/>
            <person name="Ohm R.A."/>
            <person name="Bhattacharya S.S."/>
            <person name="Shirouzu T."/>
            <person name="Yoshinaga Y."/>
            <person name="Martin F.M."/>
            <person name="Grigoriev I.V."/>
            <person name="Hibbett D.S."/>
        </authorList>
    </citation>
    <scope>NUCLEOTIDE SEQUENCE [LARGE SCALE GENOMIC DNA]</scope>
    <source>
        <strain evidence="4 5">93-53</strain>
    </source>
</reference>
<dbReference type="Proteomes" id="UP000076871">
    <property type="component" value="Unassembled WGS sequence"/>
</dbReference>
<protein>
    <recommendedName>
        <fullName evidence="3">DUF7719 domain-containing protein</fullName>
    </recommendedName>
</protein>